<keyword evidence="3" id="KW-1185">Reference proteome</keyword>
<dbReference type="RefSeq" id="XP_037159261.1">
    <property type="nucleotide sequence ID" value="XM_037313861.1"/>
</dbReference>
<proteinExistence type="predicted"/>
<name>A0A8H6CQJ3_9LECA</name>
<dbReference type="EMBL" id="JACCJC010000081">
    <property type="protein sequence ID" value="KAF6227770.1"/>
    <property type="molecule type" value="Genomic_DNA"/>
</dbReference>
<feature type="region of interest" description="Disordered" evidence="1">
    <location>
        <begin position="1"/>
        <end position="28"/>
    </location>
</feature>
<dbReference type="AlphaFoldDB" id="A0A8H6CQJ3"/>
<evidence type="ECO:0000256" key="1">
    <source>
        <dbReference type="SAM" id="MobiDB-lite"/>
    </source>
</evidence>
<reference evidence="2 3" key="1">
    <citation type="journal article" date="2020" name="Genomics">
        <title>Complete, high-quality genomes from long-read metagenomic sequencing of two wolf lichen thalli reveals enigmatic genome architecture.</title>
        <authorList>
            <person name="McKenzie S.K."/>
            <person name="Walston R.F."/>
            <person name="Allen J.L."/>
        </authorList>
    </citation>
    <scope>NUCLEOTIDE SEQUENCE [LARGE SCALE GENOMIC DNA]</scope>
    <source>
        <strain evidence="2">WasteWater2</strain>
    </source>
</reference>
<protein>
    <submittedName>
        <fullName evidence="2">Uncharacterized protein</fullName>
    </submittedName>
</protein>
<accession>A0A8H6CQJ3</accession>
<sequence>MNSSQYPYADRENSGAHSGAAVASPRQSVMVRKIKFRGHMVIGSIRKSSPFEPPQRNTSDESMP</sequence>
<dbReference type="Proteomes" id="UP000578531">
    <property type="component" value="Unassembled WGS sequence"/>
</dbReference>
<evidence type="ECO:0000313" key="2">
    <source>
        <dbReference type="EMBL" id="KAF6227770.1"/>
    </source>
</evidence>
<feature type="compositionally biased region" description="Polar residues" evidence="1">
    <location>
        <begin position="55"/>
        <end position="64"/>
    </location>
</feature>
<comment type="caution">
    <text evidence="2">The sequence shown here is derived from an EMBL/GenBank/DDBJ whole genome shotgun (WGS) entry which is preliminary data.</text>
</comment>
<gene>
    <name evidence="2" type="ORF">HO173_011988</name>
</gene>
<evidence type="ECO:0000313" key="3">
    <source>
        <dbReference type="Proteomes" id="UP000578531"/>
    </source>
</evidence>
<organism evidence="2 3">
    <name type="scientific">Letharia columbiana</name>
    <dbReference type="NCBI Taxonomy" id="112416"/>
    <lineage>
        <taxon>Eukaryota</taxon>
        <taxon>Fungi</taxon>
        <taxon>Dikarya</taxon>
        <taxon>Ascomycota</taxon>
        <taxon>Pezizomycotina</taxon>
        <taxon>Lecanoromycetes</taxon>
        <taxon>OSLEUM clade</taxon>
        <taxon>Lecanoromycetidae</taxon>
        <taxon>Lecanorales</taxon>
        <taxon>Lecanorineae</taxon>
        <taxon>Parmeliaceae</taxon>
        <taxon>Letharia</taxon>
    </lineage>
</organism>
<feature type="region of interest" description="Disordered" evidence="1">
    <location>
        <begin position="43"/>
        <end position="64"/>
    </location>
</feature>
<dbReference type="GeneID" id="59293625"/>